<dbReference type="WBParaSite" id="ALUE_0001047801-mRNA-1">
    <property type="protein sequence ID" value="ALUE_0001047801-mRNA-1"/>
    <property type="gene ID" value="ALUE_0001047801"/>
</dbReference>
<keyword evidence="3" id="KW-0868">Chloride</keyword>
<dbReference type="InterPro" id="IPR050970">
    <property type="entry name" value="Cl_channel_volt-gated"/>
</dbReference>
<dbReference type="PANTHER" id="PTHR45720:SF10">
    <property type="entry name" value="CHLORIDE CHANNEL PROTEIN 2"/>
    <property type="match status" value="1"/>
</dbReference>
<keyword evidence="2" id="KW-0406">Ion transport</keyword>
<protein>
    <submittedName>
        <fullName evidence="6">CBS domain-containing protein</fullName>
    </submittedName>
</protein>
<keyword evidence="1" id="KW-0813">Transport</keyword>
<evidence type="ECO:0000256" key="4">
    <source>
        <dbReference type="SAM" id="MobiDB-lite"/>
    </source>
</evidence>
<accession>A0A9J2PLV6</accession>
<organism evidence="5 6">
    <name type="scientific">Ascaris lumbricoides</name>
    <name type="common">Giant roundworm</name>
    <dbReference type="NCBI Taxonomy" id="6252"/>
    <lineage>
        <taxon>Eukaryota</taxon>
        <taxon>Metazoa</taxon>
        <taxon>Ecdysozoa</taxon>
        <taxon>Nematoda</taxon>
        <taxon>Chromadorea</taxon>
        <taxon>Rhabditida</taxon>
        <taxon>Spirurina</taxon>
        <taxon>Ascaridomorpha</taxon>
        <taxon>Ascaridoidea</taxon>
        <taxon>Ascarididae</taxon>
        <taxon>Ascaris</taxon>
    </lineage>
</organism>
<evidence type="ECO:0000256" key="1">
    <source>
        <dbReference type="ARBA" id="ARBA00022448"/>
    </source>
</evidence>
<feature type="compositionally biased region" description="Polar residues" evidence="4">
    <location>
        <begin position="114"/>
        <end position="125"/>
    </location>
</feature>
<name>A0A9J2PLV6_ASCLU</name>
<evidence type="ECO:0000313" key="5">
    <source>
        <dbReference type="Proteomes" id="UP000036681"/>
    </source>
</evidence>
<evidence type="ECO:0000313" key="6">
    <source>
        <dbReference type="WBParaSite" id="ALUE_0001047801-mRNA-1"/>
    </source>
</evidence>
<reference evidence="6" key="1">
    <citation type="submission" date="2023-03" db="UniProtKB">
        <authorList>
            <consortium name="WormBaseParasite"/>
        </authorList>
    </citation>
    <scope>IDENTIFICATION</scope>
</reference>
<evidence type="ECO:0000256" key="3">
    <source>
        <dbReference type="ARBA" id="ARBA00023214"/>
    </source>
</evidence>
<dbReference type="InterPro" id="IPR046342">
    <property type="entry name" value="CBS_dom_sf"/>
</dbReference>
<dbReference type="AlphaFoldDB" id="A0A9J2PLV6"/>
<keyword evidence="5" id="KW-1185">Reference proteome</keyword>
<dbReference type="Proteomes" id="UP000036681">
    <property type="component" value="Unplaced"/>
</dbReference>
<dbReference type="Gene3D" id="3.10.580.10">
    <property type="entry name" value="CBS-domain"/>
    <property type="match status" value="1"/>
</dbReference>
<evidence type="ECO:0000256" key="2">
    <source>
        <dbReference type="ARBA" id="ARBA00023065"/>
    </source>
</evidence>
<dbReference type="SUPFAM" id="SSF54631">
    <property type="entry name" value="CBS-domain pair"/>
    <property type="match status" value="1"/>
</dbReference>
<dbReference type="GO" id="GO:0005886">
    <property type="term" value="C:plasma membrane"/>
    <property type="evidence" value="ECO:0007669"/>
    <property type="project" value="TreeGrafter"/>
</dbReference>
<sequence length="384" mass="42810">MMLVGSVSRKIMQQALDLQIGENAKMRAAASRLRRLERKRMKVKAPAKPEERKIPMEEVDCECMSGNDRVEANGYENANYALSFESDNTSGNEHSIAAANQRCHSAPSLRALQRRSSSNQKSLTTDQHKKSHYSVTGIVRNITHPFLHHHGKKHKGIPTFTPEEEKRWIEKQLRKSVDFSLIAIDDSPFQLVESCSLYKVHSLFSLLGVNRAYVTENGMLVGVVSLKELRLAIELAHAGAVELLSRSTDRNQQCNNTPVPTIIENLIDETDTDDDDVISPRAVLEDRQDSLGQLGRELSACRRGTETTFYSTGEDTDSIGTEHGKTSSHSLFIPVEPLADSLSSFLQVDVTVDDMRRPRSATDPNLCQTEGGLMRFESMPAGMK</sequence>
<dbReference type="GO" id="GO:0005247">
    <property type="term" value="F:voltage-gated chloride channel activity"/>
    <property type="evidence" value="ECO:0007669"/>
    <property type="project" value="TreeGrafter"/>
</dbReference>
<dbReference type="PANTHER" id="PTHR45720">
    <property type="entry name" value="CHLORIDE CHANNEL PROTEIN 2"/>
    <property type="match status" value="1"/>
</dbReference>
<feature type="region of interest" description="Disordered" evidence="4">
    <location>
        <begin position="109"/>
        <end position="130"/>
    </location>
</feature>
<proteinExistence type="predicted"/>